<gene>
    <name evidence="2" type="ORF">PPNO1_LOCUS9124</name>
</gene>
<keyword evidence="1" id="KW-1133">Transmembrane helix</keyword>
<feature type="transmembrane region" description="Helical" evidence="1">
    <location>
        <begin position="78"/>
        <end position="99"/>
    </location>
</feature>
<feature type="transmembrane region" description="Helical" evidence="1">
    <location>
        <begin position="142"/>
        <end position="168"/>
    </location>
</feature>
<feature type="transmembrane region" description="Helical" evidence="1">
    <location>
        <begin position="6"/>
        <end position="29"/>
    </location>
</feature>
<proteinExistence type="predicted"/>
<protein>
    <submittedName>
        <fullName evidence="2">Uncharacterized protein</fullName>
    </submittedName>
</protein>
<evidence type="ECO:0000256" key="1">
    <source>
        <dbReference type="SAM" id="Phobius"/>
    </source>
</evidence>
<dbReference type="OrthoDB" id="5139341at2759"/>
<feature type="transmembrane region" description="Helical" evidence="1">
    <location>
        <begin position="36"/>
        <end position="58"/>
    </location>
</feature>
<accession>A0A9P1MFP2</accession>
<evidence type="ECO:0000313" key="2">
    <source>
        <dbReference type="EMBL" id="CAI4219567.1"/>
    </source>
</evidence>
<keyword evidence="1" id="KW-0812">Transmembrane</keyword>
<feature type="transmembrane region" description="Helical" evidence="1">
    <location>
        <begin position="111"/>
        <end position="130"/>
    </location>
</feature>
<reference evidence="2" key="1">
    <citation type="submission" date="2022-11" db="EMBL/GenBank/DDBJ databases">
        <authorList>
            <person name="Scott C."/>
            <person name="Bruce N."/>
        </authorList>
    </citation>
    <scope>NUCLEOTIDE SEQUENCE</scope>
</reference>
<evidence type="ECO:0000313" key="3">
    <source>
        <dbReference type="Proteomes" id="UP000838763"/>
    </source>
</evidence>
<dbReference type="EMBL" id="CALLCH030000020">
    <property type="protein sequence ID" value="CAI4219567.1"/>
    <property type="molecule type" value="Genomic_DNA"/>
</dbReference>
<dbReference type="Proteomes" id="UP000838763">
    <property type="component" value="Unassembled WGS sequence"/>
</dbReference>
<name>A0A9P1MFP2_9PEZI</name>
<comment type="caution">
    <text evidence="2">The sequence shown here is derived from an EMBL/GenBank/DDBJ whole genome shotgun (WGS) entry which is preliminary data.</text>
</comment>
<keyword evidence="3" id="KW-1185">Reference proteome</keyword>
<sequence length="189" mass="21328">MEQFTIYASLSVLLLSTTVLFAVATWYLPDRQVEKVILTIGYLALAYGSFLPVLPYFSKSYRESGHRGLALFLATHTYWVNWFVSFGIFPVSLFCQWLCMKGQPVPRSLSVEGLAAQSVAFVLTGVSWTWRMTVDKATWAEWYMFVGYAAVDNLLFGVVQGILCLFICGKTRPVEGRVDEDEARPLLPN</sequence>
<dbReference type="AlphaFoldDB" id="A0A9P1MFP2"/>
<organism evidence="2 3">
    <name type="scientific">Parascedosporium putredinis</name>
    <dbReference type="NCBI Taxonomy" id="1442378"/>
    <lineage>
        <taxon>Eukaryota</taxon>
        <taxon>Fungi</taxon>
        <taxon>Dikarya</taxon>
        <taxon>Ascomycota</taxon>
        <taxon>Pezizomycotina</taxon>
        <taxon>Sordariomycetes</taxon>
        <taxon>Hypocreomycetidae</taxon>
        <taxon>Microascales</taxon>
        <taxon>Microascaceae</taxon>
        <taxon>Parascedosporium</taxon>
    </lineage>
</organism>
<keyword evidence="1" id="KW-0472">Membrane</keyword>